<dbReference type="AlphaFoldDB" id="A0AAU7CHX8"/>
<name>A0AAU7CHX8_9BACT</name>
<proteinExistence type="predicted"/>
<organism evidence="1">
    <name type="scientific">Singulisphaera sp. Ch08</name>
    <dbReference type="NCBI Taxonomy" id="3120278"/>
    <lineage>
        <taxon>Bacteria</taxon>
        <taxon>Pseudomonadati</taxon>
        <taxon>Planctomycetota</taxon>
        <taxon>Planctomycetia</taxon>
        <taxon>Isosphaerales</taxon>
        <taxon>Isosphaeraceae</taxon>
        <taxon>Singulisphaera</taxon>
    </lineage>
</organism>
<reference evidence="1" key="1">
    <citation type="submission" date="2024-05" db="EMBL/GenBank/DDBJ databases">
        <title>Planctomycetes of the genus Singulisphaera possess chitinolytic capabilities.</title>
        <authorList>
            <person name="Ivanova A."/>
        </authorList>
    </citation>
    <scope>NUCLEOTIDE SEQUENCE</scope>
    <source>
        <strain evidence="1">Ch08T</strain>
    </source>
</reference>
<accession>A0AAU7CHX8</accession>
<protein>
    <submittedName>
        <fullName evidence="1">Uncharacterized protein</fullName>
    </submittedName>
</protein>
<evidence type="ECO:0000313" key="1">
    <source>
        <dbReference type="EMBL" id="XBH04261.1"/>
    </source>
</evidence>
<dbReference type="RefSeq" id="WP_406697012.1">
    <property type="nucleotide sequence ID" value="NZ_CP155447.1"/>
</dbReference>
<gene>
    <name evidence="1" type="ORF">V5E97_39105</name>
</gene>
<dbReference type="EMBL" id="CP155447">
    <property type="protein sequence ID" value="XBH04261.1"/>
    <property type="molecule type" value="Genomic_DNA"/>
</dbReference>
<sequence>MTSSLNLDALPASQDVAFEHAGRATERLGWNLSPVVPALEPEEETLVIDDRFGQSPSQLVESRLTRKLQETSLPVSHLQTRTLIRRR</sequence>